<proteinExistence type="predicted"/>
<dbReference type="EMBL" id="FLUQ01000001">
    <property type="protein sequence ID" value="SBV95960.1"/>
    <property type="molecule type" value="Genomic_DNA"/>
</dbReference>
<gene>
    <name evidence="1" type="ORF">KL86DPRO_10962</name>
</gene>
<sequence>MVQFVIVFLGKYLDGFVRHKRRADAVGAEAPLVPVAAFHEFVLLGYFNNFRVAHGFEKISFLIRQRAVAAGPRRVIVEFFHHRDGYVVQLPPFPDALLQCFPGNEPLVRLVELQPVRARAFPGLKYLLADGAFRDGFASLELLAGQLDFCPHVLVDHLRLLCRIIPAMAHFITQYSMGKACIMLRSYIFTNYFNIIKLLFIVPYTVVENHSGHIFCDIVCQCDIWHVFVFMAQVPNVSI</sequence>
<accession>A0A212J947</accession>
<evidence type="ECO:0000313" key="1">
    <source>
        <dbReference type="EMBL" id="SBV95960.1"/>
    </source>
</evidence>
<reference evidence="1" key="1">
    <citation type="submission" date="2016-04" db="EMBL/GenBank/DDBJ databases">
        <authorList>
            <person name="Evans L.H."/>
            <person name="Alamgir A."/>
            <person name="Owens N."/>
            <person name="Weber N.D."/>
            <person name="Virtaneva K."/>
            <person name="Barbian K."/>
            <person name="Babar A."/>
            <person name="Rosenke K."/>
        </authorList>
    </citation>
    <scope>NUCLEOTIDE SEQUENCE</scope>
    <source>
        <strain evidence="1">86</strain>
    </source>
</reference>
<name>A0A212J947_9DELT</name>
<protein>
    <submittedName>
        <fullName evidence="1">Uncharacterized protein</fullName>
    </submittedName>
</protein>
<organism evidence="1">
    <name type="scientific">uncultured delta proteobacterium</name>
    <dbReference type="NCBI Taxonomy" id="34034"/>
    <lineage>
        <taxon>Bacteria</taxon>
        <taxon>Deltaproteobacteria</taxon>
        <taxon>environmental samples</taxon>
    </lineage>
</organism>
<dbReference type="AlphaFoldDB" id="A0A212J947"/>